<dbReference type="eggNOG" id="KOG3373">
    <property type="taxonomic scope" value="Eukaryota"/>
</dbReference>
<dbReference type="GO" id="GO:0019464">
    <property type="term" value="P:glycine decarboxylation via glycine cleavage system"/>
    <property type="evidence" value="ECO:0007669"/>
    <property type="project" value="UniProtKB-UniRule"/>
</dbReference>
<dbReference type="InParanoid" id="G3ANW9"/>
<keyword evidence="8" id="KW-1185">Reference proteome</keyword>
<evidence type="ECO:0000256" key="1">
    <source>
        <dbReference type="ARBA" id="ARBA00009249"/>
    </source>
</evidence>
<dbReference type="NCBIfam" id="NF002270">
    <property type="entry name" value="PRK01202.1"/>
    <property type="match status" value="1"/>
</dbReference>
<dbReference type="GeneID" id="18873995"/>
<dbReference type="HOGENOM" id="CLU_097408_2_0_1"/>
<dbReference type="RefSeq" id="XP_007375870.1">
    <property type="nucleotide sequence ID" value="XM_007375808.1"/>
</dbReference>
<dbReference type="PANTHER" id="PTHR11715:SF3">
    <property type="entry name" value="GLYCINE CLEAVAGE SYSTEM H PROTEIN-RELATED"/>
    <property type="match status" value="1"/>
</dbReference>
<evidence type="ECO:0000313" key="8">
    <source>
        <dbReference type="Proteomes" id="UP000000709"/>
    </source>
</evidence>
<dbReference type="STRING" id="619300.G3ANW9"/>
<feature type="domain" description="Lipoyl-binding" evidence="6">
    <location>
        <begin position="77"/>
        <end position="159"/>
    </location>
</feature>
<dbReference type="InterPro" id="IPR002930">
    <property type="entry name" value="GCV_H"/>
</dbReference>
<dbReference type="InterPro" id="IPR011053">
    <property type="entry name" value="Single_hybrid_motif"/>
</dbReference>
<name>G3ANW9_SPAPN</name>
<keyword evidence="2 4" id="KW-0450">Lipoyl</keyword>
<dbReference type="Gene3D" id="2.40.50.100">
    <property type="match status" value="1"/>
</dbReference>
<evidence type="ECO:0000256" key="5">
    <source>
        <dbReference type="RuleBase" id="RU364055"/>
    </source>
</evidence>
<dbReference type="PROSITE" id="PS00189">
    <property type="entry name" value="LIPOYL"/>
    <property type="match status" value="1"/>
</dbReference>
<dbReference type="SUPFAM" id="SSF51230">
    <property type="entry name" value="Single hybrid motif"/>
    <property type="match status" value="1"/>
</dbReference>
<feature type="modified residue" description="N6-lipoyllysine" evidence="4">
    <location>
        <position position="118"/>
    </location>
</feature>
<protein>
    <recommendedName>
        <fullName evidence="5">Glycine cleavage system H protein</fullName>
    </recommendedName>
</protein>
<dbReference type="CDD" id="cd06848">
    <property type="entry name" value="GCS_H"/>
    <property type="match status" value="1"/>
</dbReference>
<dbReference type="InterPro" id="IPR003016">
    <property type="entry name" value="2-oxoA_DH_lipoyl-BS"/>
</dbReference>
<organism evidence="8">
    <name type="scientific">Spathaspora passalidarum (strain NRRL Y-27907 / 11-Y1)</name>
    <dbReference type="NCBI Taxonomy" id="619300"/>
    <lineage>
        <taxon>Eukaryota</taxon>
        <taxon>Fungi</taxon>
        <taxon>Dikarya</taxon>
        <taxon>Ascomycota</taxon>
        <taxon>Saccharomycotina</taxon>
        <taxon>Pichiomycetes</taxon>
        <taxon>Debaryomycetaceae</taxon>
        <taxon>Spathaspora</taxon>
    </lineage>
</organism>
<dbReference type="OrthoDB" id="10264154at2759"/>
<dbReference type="GO" id="GO:0031405">
    <property type="term" value="F:lipoic acid binding"/>
    <property type="evidence" value="ECO:0007669"/>
    <property type="project" value="EnsemblFungi"/>
</dbReference>
<dbReference type="GO" id="GO:0005960">
    <property type="term" value="C:glycine cleavage complex"/>
    <property type="evidence" value="ECO:0007669"/>
    <property type="project" value="UniProtKB-UniRule"/>
</dbReference>
<dbReference type="Pfam" id="PF01597">
    <property type="entry name" value="GCV_H"/>
    <property type="match status" value="1"/>
</dbReference>
<dbReference type="NCBIfam" id="TIGR00527">
    <property type="entry name" value="gcvH"/>
    <property type="match status" value="1"/>
</dbReference>
<dbReference type="InterPro" id="IPR017453">
    <property type="entry name" value="GCV_H_sub"/>
</dbReference>
<dbReference type="AlphaFoldDB" id="G3ANW9"/>
<comment type="similarity">
    <text evidence="1 5">Belongs to the GcvH family.</text>
</comment>
<dbReference type="HAMAP" id="MF_00272">
    <property type="entry name" value="GcvH"/>
    <property type="match status" value="1"/>
</dbReference>
<keyword evidence="5" id="KW-0496">Mitochondrion</keyword>
<gene>
    <name evidence="7" type="ORF">SPAPADRAFT_61661</name>
</gene>
<evidence type="ECO:0000313" key="7">
    <source>
        <dbReference type="EMBL" id="EGW32594.1"/>
    </source>
</evidence>
<accession>G3ANW9</accession>
<dbReference type="EMBL" id="GL996502">
    <property type="protein sequence ID" value="EGW32594.1"/>
    <property type="molecule type" value="Genomic_DNA"/>
</dbReference>
<dbReference type="GO" id="GO:0009249">
    <property type="term" value="P:protein lipoylation"/>
    <property type="evidence" value="ECO:0007669"/>
    <property type="project" value="EnsemblFungi"/>
</dbReference>
<dbReference type="InterPro" id="IPR033753">
    <property type="entry name" value="GCV_H/Fam206"/>
</dbReference>
<dbReference type="FunCoup" id="G3ANW9">
    <property type="interactions" value="910"/>
</dbReference>
<comment type="function">
    <text evidence="5">The H protein shuttles the methylamine group of glycine from the P protein to the T protein.</text>
</comment>
<evidence type="ECO:0000256" key="4">
    <source>
        <dbReference type="PIRSR" id="PIRSR617453-50"/>
    </source>
</evidence>
<dbReference type="PROSITE" id="PS50968">
    <property type="entry name" value="BIOTINYL_LIPOYL"/>
    <property type="match status" value="1"/>
</dbReference>
<reference evidence="7 8" key="1">
    <citation type="journal article" date="2011" name="Proc. Natl. Acad. Sci. U.S.A.">
        <title>Comparative genomics of xylose-fermenting fungi for enhanced biofuel production.</title>
        <authorList>
            <person name="Wohlbach D.J."/>
            <person name="Kuo A."/>
            <person name="Sato T.K."/>
            <person name="Potts K.M."/>
            <person name="Salamov A.A."/>
            <person name="LaButti K.M."/>
            <person name="Sun H."/>
            <person name="Clum A."/>
            <person name="Pangilinan J.L."/>
            <person name="Lindquist E.A."/>
            <person name="Lucas S."/>
            <person name="Lapidus A."/>
            <person name="Jin M."/>
            <person name="Gunawan C."/>
            <person name="Balan V."/>
            <person name="Dale B.E."/>
            <person name="Jeffries T.W."/>
            <person name="Zinkel R."/>
            <person name="Barry K.W."/>
            <person name="Grigoriev I.V."/>
            <person name="Gasch A.P."/>
        </authorList>
    </citation>
    <scope>NUCLEOTIDE SEQUENCE [LARGE SCALE GENOMIC DNA]</scope>
    <source>
        <strain evidence="8">NRRL Y-27907 / 11-Y1</strain>
    </source>
</reference>
<evidence type="ECO:0000256" key="3">
    <source>
        <dbReference type="ARBA" id="ARBA00022946"/>
    </source>
</evidence>
<dbReference type="GO" id="GO:0005739">
    <property type="term" value="C:mitochondrion"/>
    <property type="evidence" value="ECO:0007669"/>
    <property type="project" value="UniProtKB-SubCell"/>
</dbReference>
<evidence type="ECO:0000256" key="2">
    <source>
        <dbReference type="ARBA" id="ARBA00022823"/>
    </source>
</evidence>
<comment type="subcellular location">
    <subcellularLocation>
        <location evidence="5">Mitochondrion</location>
    </subcellularLocation>
</comment>
<dbReference type="InterPro" id="IPR000089">
    <property type="entry name" value="Biotin_lipoyl"/>
</dbReference>
<dbReference type="OMA" id="EHEWLSG"/>
<dbReference type="GO" id="GO:0006730">
    <property type="term" value="P:one-carbon metabolic process"/>
    <property type="evidence" value="ECO:0007669"/>
    <property type="project" value="EnsemblFungi"/>
</dbReference>
<evidence type="ECO:0000259" key="6">
    <source>
        <dbReference type="PROSITE" id="PS50968"/>
    </source>
</evidence>
<proteinExistence type="inferred from homology"/>
<comment type="cofactor">
    <cofactor evidence="5">
        <name>(R)-lipoate</name>
        <dbReference type="ChEBI" id="CHEBI:83088"/>
    </cofactor>
    <text evidence="5">Binds 1 lipoyl cofactor covalently.</text>
</comment>
<dbReference type="PANTHER" id="PTHR11715">
    <property type="entry name" value="GLYCINE CLEAVAGE SYSTEM H PROTEIN"/>
    <property type="match status" value="1"/>
</dbReference>
<sequence>MFKSLLRTTPALRRVAFNAAPRVTRTALFSTTRVTMNTISYKLNKGSHVYKYLSGDGPEYVKYTPEHEWLAVFPDTSAFVGITDYASEALGDVTYVELPEVGDKVEVGDVIGSVESVKSASEIYSPVAGEIVAVNTDLNSNPTILNIDPMGNGWIAHIKLDDPEAVKESAELMGIEEYTASLAEES</sequence>
<dbReference type="Proteomes" id="UP000000709">
    <property type="component" value="Unassembled WGS sequence"/>
</dbReference>
<comment type="subunit">
    <text evidence="5">The glycine cleavage system is composed of four proteins: P, T, L and H.</text>
</comment>
<keyword evidence="3 5" id="KW-0809">Transit peptide</keyword>
<dbReference type="KEGG" id="spaa:SPAPADRAFT_61661"/>